<dbReference type="SUPFAM" id="SSF69279">
    <property type="entry name" value="Phage tail proteins"/>
    <property type="match status" value="1"/>
</dbReference>
<name>A0A928Q396_9FIRM</name>
<protein>
    <submittedName>
        <fullName evidence="1">Uncharacterized protein</fullName>
    </submittedName>
</protein>
<dbReference type="InterPro" id="IPR038628">
    <property type="entry name" value="XkdM-like_sf"/>
</dbReference>
<organism evidence="1 2">
    <name type="scientific">Faecalispora sporosphaeroides</name>
    <dbReference type="NCBI Taxonomy" id="1549"/>
    <lineage>
        <taxon>Bacteria</taxon>
        <taxon>Bacillati</taxon>
        <taxon>Bacillota</taxon>
        <taxon>Clostridia</taxon>
        <taxon>Eubacteriales</taxon>
        <taxon>Oscillospiraceae</taxon>
        <taxon>Faecalispora</taxon>
    </lineage>
</organism>
<proteinExistence type="predicted"/>
<comment type="caution">
    <text evidence="1">The sequence shown here is derived from an EMBL/GenBank/DDBJ whole genome shotgun (WGS) entry which is preliminary data.</text>
</comment>
<sequence>MAKTRLQDVFSGHDGEAFIRLNGSVVPAFQVSKITAKLEAVVENRRFLNDPMEQAAQRGLKGSGDMTYYHTTPAFIQAMRDYKNGGLAPNISLQFYADSVGSQYDRIGVTLSDVILANIGLIALDDSSDNAQSIETSFTFNDFDLA</sequence>
<dbReference type="InterPro" id="IPR018989">
    <property type="entry name" value="DUF2001"/>
</dbReference>
<dbReference type="Gene3D" id="2.30.110.40">
    <property type="entry name" value="Phage tail tube protein"/>
    <property type="match status" value="1"/>
</dbReference>
<dbReference type="EMBL" id="SVNY01000006">
    <property type="protein sequence ID" value="MBE6834194.1"/>
    <property type="molecule type" value="Genomic_DNA"/>
</dbReference>
<dbReference type="Proteomes" id="UP000754750">
    <property type="component" value="Unassembled WGS sequence"/>
</dbReference>
<dbReference type="AlphaFoldDB" id="A0A928Q396"/>
<dbReference type="RefSeq" id="WP_020073708.1">
    <property type="nucleotide sequence ID" value="NZ_JBKWRC010000003.1"/>
</dbReference>
<reference evidence="1" key="1">
    <citation type="submission" date="2019-04" db="EMBL/GenBank/DDBJ databases">
        <title>Evolution of Biomass-Degrading Anaerobic Consortia Revealed by Metagenomics.</title>
        <authorList>
            <person name="Peng X."/>
        </authorList>
    </citation>
    <scope>NUCLEOTIDE SEQUENCE</scope>
    <source>
        <strain evidence="1">SIG551</strain>
    </source>
</reference>
<evidence type="ECO:0000313" key="1">
    <source>
        <dbReference type="EMBL" id="MBE6834194.1"/>
    </source>
</evidence>
<accession>A0A928Q396</accession>
<dbReference type="Pfam" id="PF09393">
    <property type="entry name" value="DUF2001"/>
    <property type="match status" value="1"/>
</dbReference>
<gene>
    <name evidence="1" type="ORF">E7512_11575</name>
</gene>
<evidence type="ECO:0000313" key="2">
    <source>
        <dbReference type="Proteomes" id="UP000754750"/>
    </source>
</evidence>